<reference evidence="1 2" key="1">
    <citation type="submission" date="2022-01" db="EMBL/GenBank/DDBJ databases">
        <authorList>
            <person name="Xiong W."/>
            <person name="Schranz E."/>
        </authorList>
    </citation>
    <scope>NUCLEOTIDE SEQUENCE [LARGE SCALE GENOMIC DNA]</scope>
</reference>
<organism evidence="1 2">
    <name type="scientific">Lactuca virosa</name>
    <dbReference type="NCBI Taxonomy" id="75947"/>
    <lineage>
        <taxon>Eukaryota</taxon>
        <taxon>Viridiplantae</taxon>
        <taxon>Streptophyta</taxon>
        <taxon>Embryophyta</taxon>
        <taxon>Tracheophyta</taxon>
        <taxon>Spermatophyta</taxon>
        <taxon>Magnoliopsida</taxon>
        <taxon>eudicotyledons</taxon>
        <taxon>Gunneridae</taxon>
        <taxon>Pentapetalae</taxon>
        <taxon>asterids</taxon>
        <taxon>campanulids</taxon>
        <taxon>Asterales</taxon>
        <taxon>Asteraceae</taxon>
        <taxon>Cichorioideae</taxon>
        <taxon>Cichorieae</taxon>
        <taxon>Lactucinae</taxon>
        <taxon>Lactuca</taxon>
    </lineage>
</organism>
<comment type="caution">
    <text evidence="1">The sequence shown here is derived from an EMBL/GenBank/DDBJ whole genome shotgun (WGS) entry which is preliminary data.</text>
</comment>
<accession>A0AAU9M7K0</accession>
<proteinExistence type="predicted"/>
<name>A0AAU9M7K0_9ASTR</name>
<sequence length="149" mass="17325">MRVRKDRTGIKVKEAREYGNRLRVENDAKDPPCSCWHELAAPRCAEWLLYSGCPRGARQQADCIYQEETRDPARCVVGKTGTHVMARSVLPKVDHKRVVVVVELGGHNGIRPQMVYEHCQCLPSCHHHLLYHHHHVTLHARTKFRGYWW</sequence>
<keyword evidence="2" id="KW-1185">Reference proteome</keyword>
<evidence type="ECO:0000313" key="1">
    <source>
        <dbReference type="EMBL" id="CAH1422557.1"/>
    </source>
</evidence>
<dbReference type="EMBL" id="CAKMRJ010001112">
    <property type="protein sequence ID" value="CAH1422557.1"/>
    <property type="molecule type" value="Genomic_DNA"/>
</dbReference>
<protein>
    <submittedName>
        <fullName evidence="1">Uncharacterized protein</fullName>
    </submittedName>
</protein>
<dbReference type="AlphaFoldDB" id="A0AAU9M7K0"/>
<evidence type="ECO:0000313" key="2">
    <source>
        <dbReference type="Proteomes" id="UP001157418"/>
    </source>
</evidence>
<gene>
    <name evidence="1" type="ORF">LVIROSA_LOCUS9881</name>
</gene>
<dbReference type="Proteomes" id="UP001157418">
    <property type="component" value="Unassembled WGS sequence"/>
</dbReference>